<dbReference type="AlphaFoldDB" id="A0AAX1VNY3"/>
<protein>
    <recommendedName>
        <fullName evidence="3">AraC family transcriptional regulator</fullName>
    </recommendedName>
</protein>
<sequence length="108" mass="11713">MATTLEWPPAVLAAVSIKFTAPVSAILWLPEVQYPCLVGRVFMDLSGRFADGRLIRTSGIIALIEEGNHTIARTFAGSHYLLVEPAGNLFAGLQLLPQIHPHSPDTVH</sequence>
<evidence type="ECO:0000313" key="2">
    <source>
        <dbReference type="Proteomes" id="UP000280350"/>
    </source>
</evidence>
<proteinExistence type="predicted"/>
<name>A0AAX1VNY3_PSEAJ</name>
<dbReference type="Proteomes" id="UP000280350">
    <property type="component" value="Unassembled WGS sequence"/>
</dbReference>
<reference evidence="1 2" key="1">
    <citation type="submission" date="2018-08" db="EMBL/GenBank/DDBJ databases">
        <title>Recombination of ecologically and evolutionarily significant loci maintains genetic cohesion in the Pseudomonas syringae species complex.</title>
        <authorList>
            <person name="Dillon M."/>
            <person name="Thakur S."/>
            <person name="Almeida R.N.D."/>
            <person name="Weir B.S."/>
            <person name="Guttman D.S."/>
        </authorList>
    </citation>
    <scope>NUCLEOTIDE SEQUENCE [LARGE SCALE GENOMIC DNA]</scope>
    <source>
        <strain evidence="1 2">ICMP 2851</strain>
    </source>
</reference>
<comment type="caution">
    <text evidence="1">The sequence shown here is derived from an EMBL/GenBank/DDBJ whole genome shotgun (WGS) entry which is preliminary data.</text>
</comment>
<evidence type="ECO:0000313" key="1">
    <source>
        <dbReference type="EMBL" id="RML77277.1"/>
    </source>
</evidence>
<accession>A0AAX1VNY3</accession>
<gene>
    <name evidence="1" type="ORF">ALQ89_00698</name>
</gene>
<dbReference type="EMBL" id="RBNX01000202">
    <property type="protein sequence ID" value="RML77277.1"/>
    <property type="molecule type" value="Genomic_DNA"/>
</dbReference>
<evidence type="ECO:0008006" key="3">
    <source>
        <dbReference type="Google" id="ProtNLM"/>
    </source>
</evidence>
<organism evidence="1 2">
    <name type="scientific">Pseudomonas amygdali pv. tabaci</name>
    <name type="common">Pseudomonas syringae pv. tabaci</name>
    <dbReference type="NCBI Taxonomy" id="322"/>
    <lineage>
        <taxon>Bacteria</taxon>
        <taxon>Pseudomonadati</taxon>
        <taxon>Pseudomonadota</taxon>
        <taxon>Gammaproteobacteria</taxon>
        <taxon>Pseudomonadales</taxon>
        <taxon>Pseudomonadaceae</taxon>
        <taxon>Pseudomonas</taxon>
        <taxon>Pseudomonas amygdali</taxon>
    </lineage>
</organism>